<dbReference type="EMBL" id="GBRH01202819">
    <property type="protein sequence ID" value="JAD95076.1"/>
    <property type="molecule type" value="Transcribed_RNA"/>
</dbReference>
<accession>A0A0A9E4U6</accession>
<sequence>MPLLQDQRILSIQKRRCIRDATLLRIYAPCKILCCSAPATEINTAQFDVPAVLRLTENVVFL</sequence>
<dbReference type="AlphaFoldDB" id="A0A0A9E4U6"/>
<reference evidence="1" key="2">
    <citation type="journal article" date="2015" name="Data Brief">
        <title>Shoot transcriptome of the giant reed, Arundo donax.</title>
        <authorList>
            <person name="Barrero R.A."/>
            <person name="Guerrero F.D."/>
            <person name="Moolhuijzen P."/>
            <person name="Goolsby J.A."/>
            <person name="Tidwell J."/>
            <person name="Bellgard S.E."/>
            <person name="Bellgard M.I."/>
        </authorList>
    </citation>
    <scope>NUCLEOTIDE SEQUENCE</scope>
    <source>
        <tissue evidence="1">Shoot tissue taken approximately 20 cm above the soil surface</tissue>
    </source>
</reference>
<name>A0A0A9E4U6_ARUDO</name>
<protein>
    <submittedName>
        <fullName evidence="1">AY110266</fullName>
    </submittedName>
</protein>
<reference evidence="1" key="1">
    <citation type="submission" date="2014-09" db="EMBL/GenBank/DDBJ databases">
        <authorList>
            <person name="Magalhaes I.L.F."/>
            <person name="Oliveira U."/>
            <person name="Santos F.R."/>
            <person name="Vidigal T.H.D.A."/>
            <person name="Brescovit A.D."/>
            <person name="Santos A.J."/>
        </authorList>
    </citation>
    <scope>NUCLEOTIDE SEQUENCE</scope>
    <source>
        <tissue evidence="1">Shoot tissue taken approximately 20 cm above the soil surface</tissue>
    </source>
</reference>
<evidence type="ECO:0000313" key="1">
    <source>
        <dbReference type="EMBL" id="JAD95076.1"/>
    </source>
</evidence>
<proteinExistence type="predicted"/>
<organism evidence="1">
    <name type="scientific">Arundo donax</name>
    <name type="common">Giant reed</name>
    <name type="synonym">Donax arundinaceus</name>
    <dbReference type="NCBI Taxonomy" id="35708"/>
    <lineage>
        <taxon>Eukaryota</taxon>
        <taxon>Viridiplantae</taxon>
        <taxon>Streptophyta</taxon>
        <taxon>Embryophyta</taxon>
        <taxon>Tracheophyta</taxon>
        <taxon>Spermatophyta</taxon>
        <taxon>Magnoliopsida</taxon>
        <taxon>Liliopsida</taxon>
        <taxon>Poales</taxon>
        <taxon>Poaceae</taxon>
        <taxon>PACMAD clade</taxon>
        <taxon>Arundinoideae</taxon>
        <taxon>Arundineae</taxon>
        <taxon>Arundo</taxon>
    </lineage>
</organism>